<evidence type="ECO:0000313" key="4">
    <source>
        <dbReference type="Proteomes" id="UP001524435"/>
    </source>
</evidence>
<dbReference type="Gene3D" id="3.10.450.40">
    <property type="match status" value="2"/>
</dbReference>
<dbReference type="RefSeq" id="WP_178199925.1">
    <property type="nucleotide sequence ID" value="NZ_CALVCM010000043.1"/>
</dbReference>
<feature type="region of interest" description="Disordered" evidence="1">
    <location>
        <begin position="83"/>
        <end position="119"/>
    </location>
</feature>
<evidence type="ECO:0000313" key="3">
    <source>
        <dbReference type="EMBL" id="MCQ5122309.1"/>
    </source>
</evidence>
<comment type="caution">
    <text evidence="3">The sequence shown here is derived from an EMBL/GenBank/DDBJ whole genome shotgun (WGS) entry which is preliminary data.</text>
</comment>
<dbReference type="Pfam" id="PF03413">
    <property type="entry name" value="PepSY"/>
    <property type="match status" value="1"/>
</dbReference>
<dbReference type="EMBL" id="JANGCH010000012">
    <property type="protein sequence ID" value="MCQ5122309.1"/>
    <property type="molecule type" value="Genomic_DNA"/>
</dbReference>
<gene>
    <name evidence="3" type="ORF">NE663_08565</name>
</gene>
<dbReference type="PROSITE" id="PS51257">
    <property type="entry name" value="PROKAR_LIPOPROTEIN"/>
    <property type="match status" value="1"/>
</dbReference>
<sequence length="185" mass="20301">MKAGKLFVLSGVGISLILAGCGKKITSEEARSIALKDAGLSEEEVTFTSETIDDDSFGFEFHTDTKSYDYEIDDDGTIAEKETKNYQAPSTPQGNSGNQTTGNGDQTQTGEQQTQTQGLTQDEALAKAVAHFGVDGNSITNVRIKQEYDDGRNVYDIDFYYNNKEYSFEIDINTSEIISTDIDNI</sequence>
<keyword evidence="4" id="KW-1185">Reference proteome</keyword>
<proteinExistence type="predicted"/>
<organism evidence="3 4">
    <name type="scientific">Massilicoli timonensis</name>
    <dbReference type="NCBI Taxonomy" id="2015901"/>
    <lineage>
        <taxon>Bacteria</taxon>
        <taxon>Bacillati</taxon>
        <taxon>Bacillota</taxon>
        <taxon>Erysipelotrichia</taxon>
        <taxon>Erysipelotrichales</taxon>
        <taxon>Erysipelotrichaceae</taxon>
        <taxon>Massilicoli</taxon>
    </lineage>
</organism>
<dbReference type="InterPro" id="IPR025711">
    <property type="entry name" value="PepSY"/>
</dbReference>
<name>A0ABT1SM67_9FIRM</name>
<protein>
    <submittedName>
        <fullName evidence="3">PepSY domain-containing protein</fullName>
    </submittedName>
</protein>
<evidence type="ECO:0000256" key="1">
    <source>
        <dbReference type="SAM" id="MobiDB-lite"/>
    </source>
</evidence>
<feature type="compositionally biased region" description="Low complexity" evidence="1">
    <location>
        <begin position="91"/>
        <end position="119"/>
    </location>
</feature>
<reference evidence="3 4" key="1">
    <citation type="submission" date="2022-06" db="EMBL/GenBank/DDBJ databases">
        <title>Isolation of gut microbiota from human fecal samples.</title>
        <authorList>
            <person name="Pamer E.G."/>
            <person name="Barat B."/>
            <person name="Waligurski E."/>
            <person name="Medina S."/>
            <person name="Paddock L."/>
            <person name="Mostad J."/>
        </authorList>
    </citation>
    <scope>NUCLEOTIDE SEQUENCE [LARGE SCALE GENOMIC DNA]</scope>
    <source>
        <strain evidence="3 4">DFI.6.1</strain>
    </source>
</reference>
<dbReference type="Proteomes" id="UP001524435">
    <property type="component" value="Unassembled WGS sequence"/>
</dbReference>
<evidence type="ECO:0000259" key="2">
    <source>
        <dbReference type="Pfam" id="PF03413"/>
    </source>
</evidence>
<feature type="domain" description="PepSY" evidence="2">
    <location>
        <begin position="119"/>
        <end position="180"/>
    </location>
</feature>
<accession>A0ABT1SM67</accession>